<dbReference type="GO" id="GO:0000209">
    <property type="term" value="P:protein polyubiquitination"/>
    <property type="evidence" value="ECO:0007669"/>
    <property type="project" value="TreeGrafter"/>
</dbReference>
<dbReference type="EMBL" id="RRYP01016536">
    <property type="protein sequence ID" value="TNV74978.1"/>
    <property type="molecule type" value="Genomic_DNA"/>
</dbReference>
<evidence type="ECO:0000256" key="3">
    <source>
        <dbReference type="ARBA" id="ARBA00012485"/>
    </source>
</evidence>
<name>A0A8J8NH61_HALGN</name>
<evidence type="ECO:0000256" key="4">
    <source>
        <dbReference type="ARBA" id="ARBA00022679"/>
    </source>
</evidence>
<dbReference type="GO" id="GO:0061630">
    <property type="term" value="F:ubiquitin protein ligase activity"/>
    <property type="evidence" value="ECO:0007669"/>
    <property type="project" value="UniProtKB-EC"/>
</dbReference>
<proteinExistence type="predicted"/>
<evidence type="ECO:0000259" key="7">
    <source>
        <dbReference type="PROSITE" id="PS50237"/>
    </source>
</evidence>
<dbReference type="InterPro" id="IPR035983">
    <property type="entry name" value="Hect_E3_ubiquitin_ligase"/>
</dbReference>
<feature type="domain" description="HECT" evidence="7">
    <location>
        <begin position="1143"/>
        <end position="1407"/>
    </location>
</feature>
<dbReference type="InterPro" id="IPR000569">
    <property type="entry name" value="HECT_dom"/>
</dbReference>
<dbReference type="Gene3D" id="3.30.2160.10">
    <property type="entry name" value="Hect, E3 ligase catalytic domain"/>
    <property type="match status" value="1"/>
</dbReference>
<comment type="caution">
    <text evidence="8">The sequence shown here is derived from an EMBL/GenBank/DDBJ whole genome shotgun (WGS) entry which is preliminary data.</text>
</comment>
<dbReference type="Gene3D" id="3.90.1750.10">
    <property type="entry name" value="Hect, E3 ligase catalytic domains"/>
    <property type="match status" value="1"/>
</dbReference>
<comment type="catalytic activity">
    <reaction evidence="1">
        <text>S-ubiquitinyl-[E2 ubiquitin-conjugating enzyme]-L-cysteine + [acceptor protein]-L-lysine = [E2 ubiquitin-conjugating enzyme]-L-cysteine + N(6)-ubiquitinyl-[acceptor protein]-L-lysine.</text>
        <dbReference type="EC" id="2.3.2.26"/>
    </reaction>
</comment>
<dbReference type="SMART" id="SM00119">
    <property type="entry name" value="HECTc"/>
    <property type="match status" value="1"/>
</dbReference>
<dbReference type="InterPro" id="IPR050409">
    <property type="entry name" value="E3_ubiq-protein_ligase"/>
</dbReference>
<keyword evidence="5 6" id="KW-0833">Ubl conjugation pathway</keyword>
<evidence type="ECO:0000256" key="1">
    <source>
        <dbReference type="ARBA" id="ARBA00000885"/>
    </source>
</evidence>
<dbReference type="Pfam" id="PF00632">
    <property type="entry name" value="HECT"/>
    <property type="match status" value="1"/>
</dbReference>
<evidence type="ECO:0000256" key="5">
    <source>
        <dbReference type="ARBA" id="ARBA00022786"/>
    </source>
</evidence>
<dbReference type="Proteomes" id="UP000785679">
    <property type="component" value="Unassembled WGS sequence"/>
</dbReference>
<accession>A0A8J8NH61</accession>
<dbReference type="OrthoDB" id="2384350at2759"/>
<comment type="pathway">
    <text evidence="2">Protein modification; protein ubiquitination.</text>
</comment>
<evidence type="ECO:0000313" key="8">
    <source>
        <dbReference type="EMBL" id="TNV74978.1"/>
    </source>
</evidence>
<comment type="caution">
    <text evidence="6">Lacks conserved residue(s) required for the propagation of feature annotation.</text>
</comment>
<dbReference type="EC" id="2.3.2.26" evidence="3"/>
<dbReference type="PROSITE" id="PS50237">
    <property type="entry name" value="HECT"/>
    <property type="match status" value="1"/>
</dbReference>
<dbReference type="PANTHER" id="PTHR11254">
    <property type="entry name" value="HECT DOMAIN UBIQUITIN-PROTEIN LIGASE"/>
    <property type="match status" value="1"/>
</dbReference>
<keyword evidence="9" id="KW-1185">Reference proteome</keyword>
<dbReference type="PANTHER" id="PTHR11254:SF67">
    <property type="entry name" value="E3 UBIQUITIN-PROTEIN LIGASE HUWE1"/>
    <property type="match status" value="1"/>
</dbReference>
<evidence type="ECO:0000313" key="9">
    <source>
        <dbReference type="Proteomes" id="UP000785679"/>
    </source>
</evidence>
<evidence type="ECO:0000256" key="6">
    <source>
        <dbReference type="PROSITE-ProRule" id="PRU00104"/>
    </source>
</evidence>
<evidence type="ECO:0000256" key="2">
    <source>
        <dbReference type="ARBA" id="ARBA00004906"/>
    </source>
</evidence>
<dbReference type="SUPFAM" id="SSF56204">
    <property type="entry name" value="Hect, E3 ligase catalytic domain"/>
    <property type="match status" value="1"/>
</dbReference>
<sequence length="1411" mass="167419">MLLKVLQLLSLQKKFLPIGIYSNEDTFLQKQLKSLCNLLEIQCNSDLNNFTVKQLKNLFDLTYHYFGLYHPLIHQIFQNLQNDCIDIRILDNPKLAIFLAQYGDFSKIQPFIEKLAVKQEEQKQISIHLIKIIIMIKYGQNYDNLFDDKMNVHLKYYVEACQLIGQDQNGSITSYFIEQALKILNLKNTTTKTIDYFLNQIPSEVNSVKKAFMLIIKLKEFNYQIESLEHQAIAQVDYLVRKFTFETADGHGFYRLGDENRIQIPLPFEISDYNSFLNNLPQFFKSEYEEAIIKRTTTKKRKFKKTLNIKFEEKNLSHLYNDLRFWINELKSQPDPVYVFDNMRSDQIQGWQDDFDDNAYIYTSMEQDSKFFTQLFYQSPAKLDLRNKYPTENLIFFNNKCLFNQGEIQQLIDEISTPIIDLESFFECFLKRNSLIQQYGSWQQYLHALQCYETFQEITEHILKMVQKMADFFKKGDKYKIKFKYQDFEGTAPKICFLDKYFTFGKCQLIYESQYLVFLLPVSNKPAKEVDLKFLQNILSDKDIDIFIKNYLNLDDEIDALLYLFDLERTLNGTCQTFNKKYNLDLVLEFNKADIKSQIDSLDYSGQVDYLRQLKLYFENTVFIDLQNFIQSNRFSQLQKEYLCSGAIIQKPLKIGYIYNNISLFNRFGLLQTKTQYLKNAKKGEIYHICYISGNQLNVDLCKFIKVYRQKCYVKFMSKGSKKKAISVQKIQSAISYPPHLDPANFQEEKQFVEVLFIDNNGFYYFNRDESFTNKINRTMCLSEFFKETKNQFRLILNVQNVTKNDFYFVAKQFRFKDIYETSFLDDKDYALSSVKKKQDVFRIVPQLSEHVGFQKKKISREINSVQKRQLLLILAEVNFHIEQKEFKIPCQGEILLNKNYEPFLQYCKQMTIEKKDSSKAGEQRQDKIKFFDYTNTLIVKPVEELSLKCYIQHEKFPEIVYWPAIFLEKEYYKFIWTPKIKGLYQLFVNGERTYFQFQVVSSSPVTENYKLENVNSFPYFLETELKFTLYDEFQNLITKLDKQQFNFQVLSKTPDVTVNFRHECKSNYVALYLQLFNYLKQDDSEEECCLEIQLEQKILIQSLKVLVKPRQLTQQRIQAFTQKIAQARTVQLLIQRNNFLPSLIQLRNNKGPLKFKINFYNELANDQGGPSREFFTLLGESLKSQQYKLFRRTPVKNTYYIWVGFYQENGLDLAYAIGLLLACALANKFMIGISFSLPFWKILIGLPIDFQDLRHIIDHQSFKSYEYLKELTNEQLKQLNLTFINPSDGKNLCINGDQIVVDESNLDDYLRLSAHYQIYQPYEKIYQSMKNGFNGQYDVKLLQECFSLTELNKLIDQSDYQIDNAFIQSRIKLGRRGELIKNDIEKYINQLDQNGLRKLIQFVTGTFIYL</sequence>
<gene>
    <name evidence="8" type="ORF">FGO68_gene1844</name>
</gene>
<protein>
    <recommendedName>
        <fullName evidence="3">HECT-type E3 ubiquitin transferase</fullName>
        <ecNumber evidence="3">2.3.2.26</ecNumber>
    </recommendedName>
</protein>
<dbReference type="GO" id="GO:0005737">
    <property type="term" value="C:cytoplasm"/>
    <property type="evidence" value="ECO:0007669"/>
    <property type="project" value="TreeGrafter"/>
</dbReference>
<dbReference type="GO" id="GO:0006511">
    <property type="term" value="P:ubiquitin-dependent protein catabolic process"/>
    <property type="evidence" value="ECO:0007669"/>
    <property type="project" value="TreeGrafter"/>
</dbReference>
<keyword evidence="4" id="KW-0808">Transferase</keyword>
<reference evidence="8" key="1">
    <citation type="submission" date="2019-06" db="EMBL/GenBank/DDBJ databases">
        <authorList>
            <person name="Zheng W."/>
        </authorList>
    </citation>
    <scope>NUCLEOTIDE SEQUENCE</scope>
    <source>
        <strain evidence="8">QDHG01</strain>
    </source>
</reference>
<organism evidence="8 9">
    <name type="scientific">Halteria grandinella</name>
    <dbReference type="NCBI Taxonomy" id="5974"/>
    <lineage>
        <taxon>Eukaryota</taxon>
        <taxon>Sar</taxon>
        <taxon>Alveolata</taxon>
        <taxon>Ciliophora</taxon>
        <taxon>Intramacronucleata</taxon>
        <taxon>Spirotrichea</taxon>
        <taxon>Stichotrichia</taxon>
        <taxon>Sporadotrichida</taxon>
        <taxon>Halteriidae</taxon>
        <taxon>Halteria</taxon>
    </lineage>
</organism>